<evidence type="ECO:0000313" key="7">
    <source>
        <dbReference type="EMBL" id="GEQ53176.1"/>
    </source>
</evidence>
<reference evidence="7" key="2">
    <citation type="journal article" date="2020" name="Int. Dairy J.">
        <title>Lactic acid bacterial diversity in Brie cheese focusing on salt concentration and pH of isolation medium and characterisation of halophilic and alkaliphilic lactic acid bacterial isolates.</title>
        <authorList>
            <person name="Unno R."/>
            <person name="Matsutani M."/>
            <person name="Suzuki T."/>
            <person name="Kodama K."/>
            <person name="Matsushita H."/>
            <person name="Yamasato K."/>
            <person name="Koizumi Y."/>
            <person name="Ishikawa M."/>
        </authorList>
    </citation>
    <scope>NUCLEOTIDE SEQUENCE</scope>
    <source>
        <strain evidence="7">7C1</strain>
        <strain evidence="6">8C4</strain>
    </source>
</reference>
<evidence type="ECO:0000256" key="2">
    <source>
        <dbReference type="ARBA" id="ARBA00023002"/>
    </source>
</evidence>
<evidence type="ECO:0000259" key="5">
    <source>
        <dbReference type="Pfam" id="PF25137"/>
    </source>
</evidence>
<dbReference type="PROSITE" id="PS00913">
    <property type="entry name" value="ADH_IRON_1"/>
    <property type="match status" value="1"/>
</dbReference>
<evidence type="ECO:0000256" key="3">
    <source>
        <dbReference type="ARBA" id="ARBA00023027"/>
    </source>
</evidence>
<evidence type="ECO:0000256" key="1">
    <source>
        <dbReference type="ARBA" id="ARBA00007358"/>
    </source>
</evidence>
<keyword evidence="3" id="KW-0520">NAD</keyword>
<comment type="caution">
    <text evidence="7">The sequence shown here is derived from an EMBL/GenBank/DDBJ whole genome shotgun (WGS) entry which is preliminary data.</text>
</comment>
<evidence type="ECO:0000259" key="4">
    <source>
        <dbReference type="Pfam" id="PF00465"/>
    </source>
</evidence>
<evidence type="ECO:0000313" key="9">
    <source>
        <dbReference type="Proteomes" id="UP000886607"/>
    </source>
</evidence>
<dbReference type="InterPro" id="IPR056798">
    <property type="entry name" value="ADH_Fe_C"/>
</dbReference>
<dbReference type="Proteomes" id="UP000886597">
    <property type="component" value="Unassembled WGS sequence"/>
</dbReference>
<dbReference type="Gene3D" id="1.20.1090.10">
    <property type="entry name" value="Dehydroquinate synthase-like - alpha domain"/>
    <property type="match status" value="1"/>
</dbReference>
<dbReference type="RefSeq" id="WP_202583397.1">
    <property type="nucleotide sequence ID" value="NZ_BKBO01000001.1"/>
</dbReference>
<keyword evidence="9" id="KW-1185">Reference proteome</keyword>
<dbReference type="InterPro" id="IPR039697">
    <property type="entry name" value="Alcohol_dehydrogenase_Fe"/>
</dbReference>
<dbReference type="InterPro" id="IPR018211">
    <property type="entry name" value="ADH_Fe_CS"/>
</dbReference>
<dbReference type="Pfam" id="PF00465">
    <property type="entry name" value="Fe-ADH"/>
    <property type="match status" value="1"/>
</dbReference>
<dbReference type="Proteomes" id="UP000886607">
    <property type="component" value="Unassembled WGS sequence"/>
</dbReference>
<keyword evidence="2" id="KW-0560">Oxidoreductase</keyword>
<feature type="domain" description="Fe-containing alcohol dehydrogenase-like C-terminal" evidence="5">
    <location>
        <begin position="188"/>
        <end position="380"/>
    </location>
</feature>
<comment type="similarity">
    <text evidence="1">Belongs to the iron-containing alcohol dehydrogenase family.</text>
</comment>
<proteinExistence type="inferred from homology"/>
<dbReference type="FunFam" id="3.40.50.1970:FF:000003">
    <property type="entry name" value="Alcohol dehydrogenase, iron-containing"/>
    <property type="match status" value="1"/>
</dbReference>
<evidence type="ECO:0000313" key="6">
    <source>
        <dbReference type="EMBL" id="GEQ48168.1"/>
    </source>
</evidence>
<protein>
    <submittedName>
        <fullName evidence="7">1,3-propanediol dehydrogenase</fullName>
    </submittedName>
</protein>
<accession>A0AAN4RIB6</accession>
<dbReference type="EMBL" id="BKBO01000001">
    <property type="protein sequence ID" value="GEQ48168.1"/>
    <property type="molecule type" value="Genomic_DNA"/>
</dbReference>
<sequence length="387" mass="41974">MNFEYLMPTKVITKKGVSADIGYYANEYHLKYVLIISDKGVEKAGLLTPIYHSLDEYQIQYKSFYDVKPNPHDTDCDRIAAKFSDATIDAIIAIGGGSVIDTAKAVSILCTNKGTIKDYEGMEVAKQPPLPLLCVPTTAGTGSEVTSWSIITDTTKHYKMGLGDQRIIPKLALLDVELTQSMPASVAASTGLDALTHAIEAYTCRIANPITDGLALHAIRLVKENLATAVQDGDAAARENMLIASLMAGIAFGNADTAGVHCLSEAIGGRYDTSHGVANAIFLPYMFHHNMDADFKRHAEVGFALGVDAGNTVEKAAYETVEILLDFNQQFNIPAFAELDKVEQNDFQQLAETAVQSSSNPNNAKEMAVPDYVKVMEEAYRNVLAYS</sequence>
<dbReference type="PANTHER" id="PTHR11496:SF102">
    <property type="entry name" value="ALCOHOL DEHYDROGENASE 4"/>
    <property type="match status" value="1"/>
</dbReference>
<dbReference type="EMBL" id="BKBQ01000001">
    <property type="protein sequence ID" value="GEQ53176.1"/>
    <property type="molecule type" value="Genomic_DNA"/>
</dbReference>
<dbReference type="SUPFAM" id="SSF56796">
    <property type="entry name" value="Dehydroquinate synthase-like"/>
    <property type="match status" value="1"/>
</dbReference>
<dbReference type="GO" id="GO:0004022">
    <property type="term" value="F:alcohol dehydrogenase (NAD+) activity"/>
    <property type="evidence" value="ECO:0007669"/>
    <property type="project" value="UniProtKB-ARBA"/>
</dbReference>
<reference evidence="7" key="1">
    <citation type="submission" date="2019-08" db="EMBL/GenBank/DDBJ databases">
        <authorList>
            <person name="Ishikawa M."/>
            <person name="Suzuki T."/>
            <person name="Matsutani M."/>
        </authorList>
    </citation>
    <scope>NUCLEOTIDE SEQUENCE</scope>
    <source>
        <strain evidence="7">7C1</strain>
        <strain evidence="6">8C4</strain>
    </source>
</reference>
<dbReference type="PANTHER" id="PTHR11496">
    <property type="entry name" value="ALCOHOL DEHYDROGENASE"/>
    <property type="match status" value="1"/>
</dbReference>
<evidence type="ECO:0000313" key="8">
    <source>
        <dbReference type="Proteomes" id="UP000886597"/>
    </source>
</evidence>
<name>A0AAN4RIB6_9ENTE</name>
<dbReference type="CDD" id="cd08551">
    <property type="entry name" value="Fe-ADH"/>
    <property type="match status" value="1"/>
</dbReference>
<dbReference type="AlphaFoldDB" id="A0AAN4RIB6"/>
<gene>
    <name evidence="7" type="primary">dhaT</name>
    <name evidence="6" type="ORF">TK11N_00200</name>
    <name evidence="7" type="ORF">TK2N_00200</name>
</gene>
<dbReference type="GO" id="GO:0046872">
    <property type="term" value="F:metal ion binding"/>
    <property type="evidence" value="ECO:0007669"/>
    <property type="project" value="InterPro"/>
</dbReference>
<dbReference type="Gene3D" id="3.40.50.1970">
    <property type="match status" value="1"/>
</dbReference>
<dbReference type="FunFam" id="1.20.1090.10:FF:000001">
    <property type="entry name" value="Aldehyde-alcohol dehydrogenase"/>
    <property type="match status" value="1"/>
</dbReference>
<dbReference type="Pfam" id="PF25137">
    <property type="entry name" value="ADH_Fe_C"/>
    <property type="match status" value="1"/>
</dbReference>
<organism evidence="7 8">
    <name type="scientific">Tetragenococcus koreensis</name>
    <dbReference type="NCBI Taxonomy" id="290335"/>
    <lineage>
        <taxon>Bacteria</taxon>
        <taxon>Bacillati</taxon>
        <taxon>Bacillota</taxon>
        <taxon>Bacilli</taxon>
        <taxon>Lactobacillales</taxon>
        <taxon>Enterococcaceae</taxon>
        <taxon>Tetragenococcus</taxon>
    </lineage>
</organism>
<dbReference type="InterPro" id="IPR001670">
    <property type="entry name" value="ADH_Fe/GldA"/>
</dbReference>
<feature type="domain" description="Alcohol dehydrogenase iron-type/glycerol dehydrogenase GldA" evidence="4">
    <location>
        <begin position="8"/>
        <end position="175"/>
    </location>
</feature>